<evidence type="ECO:0000313" key="2">
    <source>
        <dbReference type="Proteomes" id="UP000319716"/>
    </source>
</evidence>
<dbReference type="Proteomes" id="UP000319716">
    <property type="component" value="Unassembled WGS sequence"/>
</dbReference>
<reference evidence="1 2" key="1">
    <citation type="submission" date="2017-11" db="EMBL/GenBank/DDBJ databases">
        <title>Draft Genome Sequence of Sporolactobacillus inulinus NBRC 111894 Isolated from Koso, a Japanese Sugar-Vegetable Fermented Beverage.</title>
        <authorList>
            <person name="Chiou T.Y."/>
            <person name="Oshima K."/>
            <person name="Suda W."/>
            <person name="Hattori M."/>
            <person name="Takahashi T."/>
        </authorList>
    </citation>
    <scope>NUCLEOTIDE SEQUENCE [LARGE SCALE GENOMIC DNA]</scope>
    <source>
        <strain evidence="1 2">NBRC111894</strain>
    </source>
</reference>
<organism evidence="1 2">
    <name type="scientific">Sporolactobacillus inulinus</name>
    <dbReference type="NCBI Taxonomy" id="2078"/>
    <lineage>
        <taxon>Bacteria</taxon>
        <taxon>Bacillati</taxon>
        <taxon>Bacillota</taxon>
        <taxon>Bacilli</taxon>
        <taxon>Bacillales</taxon>
        <taxon>Sporolactobacillaceae</taxon>
        <taxon>Sporolactobacillus</taxon>
    </lineage>
</organism>
<accession>A0A4Y1ZCK1</accession>
<protein>
    <submittedName>
        <fullName evidence="1">Uncharacterized protein</fullName>
    </submittedName>
</protein>
<dbReference type="AlphaFoldDB" id="A0A4Y1ZCK1"/>
<sequence length="87" mass="9590">MHRTCTPLAEVPFTISEDPEQLSGIFPFISQIGRLPDRPSDRLERHFSCSLAAGDPEASSDTHLSCGVFPGSLSRRRLALTCLEPTY</sequence>
<evidence type="ECO:0000313" key="1">
    <source>
        <dbReference type="EMBL" id="GAY76832.1"/>
    </source>
</evidence>
<gene>
    <name evidence="1" type="ORF">NBRC111894_2386</name>
</gene>
<name>A0A4Y1ZCK1_9BACL</name>
<proteinExistence type="predicted"/>
<dbReference type="EMBL" id="BEXB01000018">
    <property type="protein sequence ID" value="GAY76832.1"/>
    <property type="molecule type" value="Genomic_DNA"/>
</dbReference>
<comment type="caution">
    <text evidence="1">The sequence shown here is derived from an EMBL/GenBank/DDBJ whole genome shotgun (WGS) entry which is preliminary data.</text>
</comment>